<feature type="chain" id="PRO_5046556091" description="Outer membrane protein beta-barrel domain-containing protein" evidence="1">
    <location>
        <begin position="20"/>
        <end position="183"/>
    </location>
</feature>
<keyword evidence="3" id="KW-1185">Reference proteome</keyword>
<proteinExistence type="predicted"/>
<evidence type="ECO:0000256" key="1">
    <source>
        <dbReference type="SAM" id="SignalP"/>
    </source>
</evidence>
<feature type="signal peptide" evidence="1">
    <location>
        <begin position="1"/>
        <end position="19"/>
    </location>
</feature>
<gene>
    <name evidence="2" type="ORF">ACFOOI_17785</name>
</gene>
<name>A0ABV7Z015_9BACT</name>
<organism evidence="2 3">
    <name type="scientific">Lacihabitans lacunae</name>
    <dbReference type="NCBI Taxonomy" id="1028214"/>
    <lineage>
        <taxon>Bacteria</taxon>
        <taxon>Pseudomonadati</taxon>
        <taxon>Bacteroidota</taxon>
        <taxon>Cytophagia</taxon>
        <taxon>Cytophagales</taxon>
        <taxon>Leadbetterellaceae</taxon>
        <taxon>Lacihabitans</taxon>
    </lineage>
</organism>
<evidence type="ECO:0008006" key="4">
    <source>
        <dbReference type="Google" id="ProtNLM"/>
    </source>
</evidence>
<evidence type="ECO:0000313" key="2">
    <source>
        <dbReference type="EMBL" id="MFC3812516.1"/>
    </source>
</evidence>
<keyword evidence="1" id="KW-0732">Signal</keyword>
<accession>A0ABV7Z015</accession>
<sequence length="183" mass="20296">MKKLALLSIVMFLVIVCKAQKTPSKIDVRFGFGSSLLGSGDMHTLMFENELNLKLSKYWTVGGGLGFAKSNKGVFEQASFIQANSNIYISPLKNNGKNDFRLGTGLSWYTVSDVYLSSARYQNGQLISSGYEFDNRKSIGLNVIIENTYLLSAKYMIGIKLFTQPYQNGDINSGILLKFGTKI</sequence>
<dbReference type="RefSeq" id="WP_379839398.1">
    <property type="nucleotide sequence ID" value="NZ_JBHRYQ010000001.1"/>
</dbReference>
<dbReference type="Proteomes" id="UP001595616">
    <property type="component" value="Unassembled WGS sequence"/>
</dbReference>
<protein>
    <recommendedName>
        <fullName evidence="4">Outer membrane protein beta-barrel domain-containing protein</fullName>
    </recommendedName>
</protein>
<dbReference type="EMBL" id="JBHRYQ010000001">
    <property type="protein sequence ID" value="MFC3812516.1"/>
    <property type="molecule type" value="Genomic_DNA"/>
</dbReference>
<reference evidence="3" key="1">
    <citation type="journal article" date="2019" name="Int. J. Syst. Evol. Microbiol.">
        <title>The Global Catalogue of Microorganisms (GCM) 10K type strain sequencing project: providing services to taxonomists for standard genome sequencing and annotation.</title>
        <authorList>
            <consortium name="The Broad Institute Genomics Platform"/>
            <consortium name="The Broad Institute Genome Sequencing Center for Infectious Disease"/>
            <person name="Wu L."/>
            <person name="Ma J."/>
        </authorList>
    </citation>
    <scope>NUCLEOTIDE SEQUENCE [LARGE SCALE GENOMIC DNA]</scope>
    <source>
        <strain evidence="3">CECT 7956</strain>
    </source>
</reference>
<evidence type="ECO:0000313" key="3">
    <source>
        <dbReference type="Proteomes" id="UP001595616"/>
    </source>
</evidence>
<comment type="caution">
    <text evidence="2">The sequence shown here is derived from an EMBL/GenBank/DDBJ whole genome shotgun (WGS) entry which is preliminary data.</text>
</comment>